<evidence type="ECO:0000313" key="2">
    <source>
        <dbReference type="Proteomes" id="UP000236182"/>
    </source>
</evidence>
<accession>A0A316WF49</accession>
<sequence>MNSHRERLKVLVAISDKLWEDYNSTTISEEEYLRKMFLVKKEINNGFINTMQELELFAKDLGYLVLNNPTKTFLSDNDKIIVNKN</sequence>
<comment type="caution">
    <text evidence="1">The sequence shown here is derived from an EMBL/GenBank/DDBJ whole genome shotgun (WGS) entry which is preliminary data.</text>
</comment>
<dbReference type="OrthoDB" id="1262689at2"/>
<keyword evidence="2" id="KW-1185">Reference proteome</keyword>
<protein>
    <submittedName>
        <fullName evidence="1">Uncharacterized protein</fullName>
    </submittedName>
</protein>
<dbReference type="EMBL" id="PPEI02000009">
    <property type="protein sequence ID" value="PWN60052.1"/>
    <property type="molecule type" value="Genomic_DNA"/>
</dbReference>
<dbReference type="AlphaFoldDB" id="A0A316WF49"/>
<organism evidence="1 2">
    <name type="scientific">Chryseobacterium oncorhynchi</name>
    <dbReference type="NCBI Taxonomy" id="741074"/>
    <lineage>
        <taxon>Bacteria</taxon>
        <taxon>Pseudomonadati</taxon>
        <taxon>Bacteroidota</taxon>
        <taxon>Flavobacteriia</taxon>
        <taxon>Flavobacteriales</taxon>
        <taxon>Weeksellaceae</taxon>
        <taxon>Chryseobacterium group</taxon>
        <taxon>Chryseobacterium</taxon>
    </lineage>
</organism>
<gene>
    <name evidence="1" type="ORF">C1638_021020</name>
</gene>
<name>A0A316WF49_9FLAO</name>
<dbReference type="RefSeq" id="WP_109623897.1">
    <property type="nucleotide sequence ID" value="NZ_PPEI02000009.1"/>
</dbReference>
<proteinExistence type="predicted"/>
<reference evidence="1" key="1">
    <citation type="submission" date="2018-04" db="EMBL/GenBank/DDBJ databases">
        <title>Draft Genome Sequences of Chryseobacterium lactis NCTC11390T isolated from milk, Chryseobacterium oncorhynchi 701B-08T from rainbow trout, and Chryseobacterium viscerum 687B-08T from diseased fish.</title>
        <authorList>
            <person name="Jeong J.-J."/>
            <person name="Lee Y.J."/>
            <person name="Pathiraja D."/>
            <person name="Park B."/>
            <person name="Choi I.-G."/>
            <person name="Kim K.D."/>
        </authorList>
    </citation>
    <scope>NUCLEOTIDE SEQUENCE [LARGE SCALE GENOMIC DNA]</scope>
    <source>
        <strain evidence="1">701B-08</strain>
    </source>
</reference>
<evidence type="ECO:0000313" key="1">
    <source>
        <dbReference type="EMBL" id="PWN60052.1"/>
    </source>
</evidence>
<dbReference type="Proteomes" id="UP000236182">
    <property type="component" value="Unassembled WGS sequence"/>
</dbReference>